<evidence type="ECO:0000256" key="2">
    <source>
        <dbReference type="ARBA" id="ARBA00005371"/>
    </source>
</evidence>
<sequence length="177" mass="19691">MASGVDMSDKNAWDDSFLQDSWNDAVAEYEKYHSIAKSRKRLEDVLTAEELKELRADYGDLIDEPEAASELVAEANGTSDQMDTEDSMQETEDVEPDLPVELQPQETTASEEQNQPQSANAGTETPHDNVFAAMPQALLGTVQDENLKNIMMSWYYAGYYTGLHAGQQLPKDAPPKQ</sequence>
<evidence type="ECO:0000313" key="8">
    <source>
        <dbReference type="Proteomes" id="UP001521222"/>
    </source>
</evidence>
<evidence type="ECO:0000256" key="6">
    <source>
        <dbReference type="SAM" id="MobiDB-lite"/>
    </source>
</evidence>
<name>A0ABR3QZI3_9PLEO</name>
<proteinExistence type="inferred from homology"/>
<feature type="compositionally biased region" description="Polar residues" evidence="6">
    <location>
        <begin position="104"/>
        <end position="123"/>
    </location>
</feature>
<keyword evidence="3" id="KW-0507">mRNA processing</keyword>
<gene>
    <name evidence="7" type="ORF">SLS59_007433</name>
</gene>
<dbReference type="CDD" id="cd22852">
    <property type="entry name" value="SMN_C"/>
    <property type="match status" value="1"/>
</dbReference>
<dbReference type="InterPro" id="IPR047313">
    <property type="entry name" value="SMN_C"/>
</dbReference>
<keyword evidence="5" id="KW-0539">Nucleus</keyword>
<feature type="compositionally biased region" description="Acidic residues" evidence="6">
    <location>
        <begin position="82"/>
        <end position="98"/>
    </location>
</feature>
<comment type="similarity">
    <text evidence="2">Belongs to the SMN family.</text>
</comment>
<evidence type="ECO:0000256" key="1">
    <source>
        <dbReference type="ARBA" id="ARBA00004123"/>
    </source>
</evidence>
<dbReference type="InterPro" id="IPR040424">
    <property type="entry name" value="Smn1"/>
</dbReference>
<evidence type="ECO:0008006" key="9">
    <source>
        <dbReference type="Google" id="ProtNLM"/>
    </source>
</evidence>
<dbReference type="PANTHER" id="PTHR39267:SF1">
    <property type="entry name" value="SURVIVAL MOTOR NEURON PROTEIN"/>
    <property type="match status" value="1"/>
</dbReference>
<feature type="region of interest" description="Disordered" evidence="6">
    <location>
        <begin position="62"/>
        <end position="132"/>
    </location>
</feature>
<reference evidence="7 8" key="1">
    <citation type="submission" date="2024-02" db="EMBL/GenBank/DDBJ databases">
        <title>De novo assembly and annotation of 12 fungi associated with fruit tree decline syndrome in Ontario, Canada.</title>
        <authorList>
            <person name="Sulman M."/>
            <person name="Ellouze W."/>
            <person name="Ilyukhin E."/>
        </authorList>
    </citation>
    <scope>NUCLEOTIDE SEQUENCE [LARGE SCALE GENOMIC DNA]</scope>
    <source>
        <strain evidence="7 8">M97-236</strain>
    </source>
</reference>
<evidence type="ECO:0000256" key="3">
    <source>
        <dbReference type="ARBA" id="ARBA00022664"/>
    </source>
</evidence>
<evidence type="ECO:0000256" key="4">
    <source>
        <dbReference type="ARBA" id="ARBA00023187"/>
    </source>
</evidence>
<accession>A0ABR3QZI3</accession>
<dbReference type="Proteomes" id="UP001521222">
    <property type="component" value="Unassembled WGS sequence"/>
</dbReference>
<keyword evidence="4" id="KW-0508">mRNA splicing</keyword>
<dbReference type="EMBL" id="JAKIXB020000026">
    <property type="protein sequence ID" value="KAL1597403.1"/>
    <property type="molecule type" value="Genomic_DNA"/>
</dbReference>
<organism evidence="7 8">
    <name type="scientific">Nothophoma quercina</name>
    <dbReference type="NCBI Taxonomy" id="749835"/>
    <lineage>
        <taxon>Eukaryota</taxon>
        <taxon>Fungi</taxon>
        <taxon>Dikarya</taxon>
        <taxon>Ascomycota</taxon>
        <taxon>Pezizomycotina</taxon>
        <taxon>Dothideomycetes</taxon>
        <taxon>Pleosporomycetidae</taxon>
        <taxon>Pleosporales</taxon>
        <taxon>Pleosporineae</taxon>
        <taxon>Didymellaceae</taxon>
        <taxon>Nothophoma</taxon>
    </lineage>
</organism>
<dbReference type="CDD" id="cd22851">
    <property type="entry name" value="SMN_N"/>
    <property type="match status" value="1"/>
</dbReference>
<protein>
    <recommendedName>
        <fullName evidence="9">Survival motor neuron Tudor domain-containing protein</fullName>
    </recommendedName>
</protein>
<comment type="subcellular location">
    <subcellularLocation>
        <location evidence="1">Nucleus</location>
    </subcellularLocation>
</comment>
<dbReference type="PANTHER" id="PTHR39267">
    <property type="entry name" value="SURVIVAL MOTOR NEURON-LIKE PROTEIN 1"/>
    <property type="match status" value="1"/>
</dbReference>
<evidence type="ECO:0000313" key="7">
    <source>
        <dbReference type="EMBL" id="KAL1597403.1"/>
    </source>
</evidence>
<keyword evidence="8" id="KW-1185">Reference proteome</keyword>
<comment type="caution">
    <text evidence="7">The sequence shown here is derived from an EMBL/GenBank/DDBJ whole genome shotgun (WGS) entry which is preliminary data.</text>
</comment>
<evidence type="ECO:0000256" key="5">
    <source>
        <dbReference type="ARBA" id="ARBA00023242"/>
    </source>
</evidence>